<sequence length="332" mass="36870">MTKTQRRWGTLFLSLLVLAAVAAVAWREWPRQPPTVLTLYGNIDIRQVDLAFNDIGRVIEMRKEEGDHVTTGELLARIEPQTYADLVSLSQARVDAQRAAVQRLVTGSRPEEIARDRASVESAQADLVNADLLLTRRTELLKSGGVSREIYEETKAADDMARARLKVATQVSRLTDIGPRQEDIDEAKATLRAEESLLALAQRRLAETELKAPANGIILSRIVEPGTMASATNPVYTLSLTDKVWVRAYIGEPDLGRVHPGLEVKVSSDGDPGRLYDGWVGFVSPTAEFTPKTVETTELRTQLVYRLRVFIRNPDERLRQGMPVTVHIALGP</sequence>
<comment type="subcellular location">
    <subcellularLocation>
        <location evidence="1">Periplasm</location>
    </subcellularLocation>
</comment>
<proteinExistence type="inferred from homology"/>
<dbReference type="EMBL" id="FUWJ01000011">
    <property type="protein sequence ID" value="SKA33927.1"/>
    <property type="molecule type" value="Genomic_DNA"/>
</dbReference>
<dbReference type="OrthoDB" id="9778236at2"/>
<dbReference type="Gene3D" id="2.40.50.100">
    <property type="match status" value="1"/>
</dbReference>
<protein>
    <submittedName>
        <fullName evidence="9">HlyD family secretion protein</fullName>
    </submittedName>
</protein>
<dbReference type="Proteomes" id="UP000190092">
    <property type="component" value="Unassembled WGS sequence"/>
</dbReference>
<name>A0A1T4T0I6_9HYPH</name>
<evidence type="ECO:0000256" key="6">
    <source>
        <dbReference type="SAM" id="Coils"/>
    </source>
</evidence>
<evidence type="ECO:0000313" key="10">
    <source>
        <dbReference type="Proteomes" id="UP000190092"/>
    </source>
</evidence>
<dbReference type="InterPro" id="IPR050465">
    <property type="entry name" value="UPF0194_transport"/>
</dbReference>
<dbReference type="Pfam" id="PF25881">
    <property type="entry name" value="HH_YBHG"/>
    <property type="match status" value="1"/>
</dbReference>
<dbReference type="Gene3D" id="1.10.287.470">
    <property type="entry name" value="Helix hairpin bin"/>
    <property type="match status" value="1"/>
</dbReference>
<evidence type="ECO:0000256" key="2">
    <source>
        <dbReference type="ARBA" id="ARBA00010602"/>
    </source>
</evidence>
<reference evidence="10" key="1">
    <citation type="submission" date="2017-02" db="EMBL/GenBank/DDBJ databases">
        <authorList>
            <person name="Varghese N."/>
            <person name="Submissions S."/>
        </authorList>
    </citation>
    <scope>NUCLEOTIDE SEQUENCE [LARGE SCALE GENOMIC DNA]</scope>
    <source>
        <strain evidence="10">ATCC 27094</strain>
    </source>
</reference>
<keyword evidence="10" id="KW-1185">Reference proteome</keyword>
<feature type="domain" description="YbhG-like alpha-helical hairpin" evidence="7">
    <location>
        <begin position="90"/>
        <end position="205"/>
    </location>
</feature>
<dbReference type="InterPro" id="IPR059052">
    <property type="entry name" value="HH_YbhG-like"/>
</dbReference>
<keyword evidence="5 6" id="KW-0175">Coiled coil</keyword>
<feature type="domain" description="CusB-like beta-barrel" evidence="8">
    <location>
        <begin position="243"/>
        <end position="329"/>
    </location>
</feature>
<dbReference type="RefSeq" id="WP_085937161.1">
    <property type="nucleotide sequence ID" value="NZ_FUWJ01000011.1"/>
</dbReference>
<dbReference type="STRING" id="225324.SAMN02745126_05432"/>
<keyword evidence="3" id="KW-0732">Signal</keyword>
<dbReference type="InterPro" id="IPR058792">
    <property type="entry name" value="Beta-barrel_RND_2"/>
</dbReference>
<evidence type="ECO:0000256" key="5">
    <source>
        <dbReference type="ARBA" id="ARBA00023054"/>
    </source>
</evidence>
<keyword evidence="4" id="KW-0574">Periplasm</keyword>
<evidence type="ECO:0000256" key="3">
    <source>
        <dbReference type="ARBA" id="ARBA00022729"/>
    </source>
</evidence>
<organism evidence="9 10">
    <name type="scientific">Enhydrobacter aerosaccus</name>
    <dbReference type="NCBI Taxonomy" id="225324"/>
    <lineage>
        <taxon>Bacteria</taxon>
        <taxon>Pseudomonadati</taxon>
        <taxon>Pseudomonadota</taxon>
        <taxon>Alphaproteobacteria</taxon>
        <taxon>Hyphomicrobiales</taxon>
        <taxon>Enhydrobacter</taxon>
    </lineage>
</organism>
<dbReference type="PANTHER" id="PTHR32347:SF29">
    <property type="entry name" value="UPF0194 MEMBRANE PROTEIN YBHG"/>
    <property type="match status" value="1"/>
</dbReference>
<accession>A0A1T4T0I6</accession>
<dbReference type="Pfam" id="PF25954">
    <property type="entry name" value="Beta-barrel_RND_2"/>
    <property type="match status" value="1"/>
</dbReference>
<dbReference type="AlphaFoldDB" id="A0A1T4T0I6"/>
<evidence type="ECO:0000259" key="7">
    <source>
        <dbReference type="Pfam" id="PF25881"/>
    </source>
</evidence>
<dbReference type="GO" id="GO:0042597">
    <property type="term" value="C:periplasmic space"/>
    <property type="evidence" value="ECO:0007669"/>
    <property type="project" value="UniProtKB-SubCell"/>
</dbReference>
<comment type="similarity">
    <text evidence="2">Belongs to the UPF0194 family.</text>
</comment>
<dbReference type="Gene3D" id="2.40.30.170">
    <property type="match status" value="1"/>
</dbReference>
<gene>
    <name evidence="9" type="ORF">SAMN02745126_05432</name>
</gene>
<evidence type="ECO:0000256" key="1">
    <source>
        <dbReference type="ARBA" id="ARBA00004418"/>
    </source>
</evidence>
<feature type="coiled-coil region" evidence="6">
    <location>
        <begin position="184"/>
        <end position="211"/>
    </location>
</feature>
<evidence type="ECO:0000256" key="4">
    <source>
        <dbReference type="ARBA" id="ARBA00022764"/>
    </source>
</evidence>
<evidence type="ECO:0000259" key="8">
    <source>
        <dbReference type="Pfam" id="PF25954"/>
    </source>
</evidence>
<evidence type="ECO:0000313" key="9">
    <source>
        <dbReference type="EMBL" id="SKA33927.1"/>
    </source>
</evidence>
<dbReference type="PANTHER" id="PTHR32347">
    <property type="entry name" value="EFFLUX SYSTEM COMPONENT YKNX-RELATED"/>
    <property type="match status" value="1"/>
</dbReference>
<dbReference type="SUPFAM" id="SSF111369">
    <property type="entry name" value="HlyD-like secretion proteins"/>
    <property type="match status" value="2"/>
</dbReference>